<protein>
    <submittedName>
        <fullName evidence="2">Uncharacterized protein</fullName>
    </submittedName>
</protein>
<comment type="caution">
    <text evidence="2">The sequence shown here is derived from an EMBL/GenBank/DDBJ whole genome shotgun (WGS) entry which is preliminary data.</text>
</comment>
<dbReference type="EMBL" id="JAUSZS010000002">
    <property type="protein sequence ID" value="MDQ0930253.1"/>
    <property type="molecule type" value="Genomic_DNA"/>
</dbReference>
<reference evidence="2 3" key="1">
    <citation type="submission" date="2023-07" db="EMBL/GenBank/DDBJ databases">
        <title>Comparative genomics of wheat-associated soil bacteria to identify genetic determinants of phenazine resistance.</title>
        <authorList>
            <person name="Mouncey N."/>
        </authorList>
    </citation>
    <scope>NUCLEOTIDE SEQUENCE [LARGE SCALE GENOMIC DNA]</scope>
    <source>
        <strain evidence="2 3">W2I16</strain>
    </source>
</reference>
<feature type="region of interest" description="Disordered" evidence="1">
    <location>
        <begin position="58"/>
        <end position="81"/>
    </location>
</feature>
<proteinExistence type="predicted"/>
<dbReference type="RefSeq" id="WP_307624553.1">
    <property type="nucleotide sequence ID" value="NZ_JAUSZS010000002.1"/>
</dbReference>
<name>A0ABU0REX6_9ACTN</name>
<feature type="compositionally biased region" description="Basic and acidic residues" evidence="1">
    <location>
        <begin position="64"/>
        <end position="81"/>
    </location>
</feature>
<sequence length="81" mass="8913">MGATEEAGKIHQLAEDIRKLIDQPIEIAADAQVKKDERWQGPTAEKVRGELKVRKTRLGSMADDLERAATQRGKEDRGGGS</sequence>
<evidence type="ECO:0000313" key="3">
    <source>
        <dbReference type="Proteomes" id="UP001223072"/>
    </source>
</evidence>
<gene>
    <name evidence="2" type="ORF">QFZ49_000160</name>
</gene>
<evidence type="ECO:0000256" key="1">
    <source>
        <dbReference type="SAM" id="MobiDB-lite"/>
    </source>
</evidence>
<keyword evidence="3" id="KW-1185">Reference proteome</keyword>
<evidence type="ECO:0000313" key="2">
    <source>
        <dbReference type="EMBL" id="MDQ0930253.1"/>
    </source>
</evidence>
<accession>A0ABU0REX6</accession>
<organism evidence="2 3">
    <name type="scientific">Streptomyces turgidiscabies</name>
    <dbReference type="NCBI Taxonomy" id="85558"/>
    <lineage>
        <taxon>Bacteria</taxon>
        <taxon>Bacillati</taxon>
        <taxon>Actinomycetota</taxon>
        <taxon>Actinomycetes</taxon>
        <taxon>Kitasatosporales</taxon>
        <taxon>Streptomycetaceae</taxon>
        <taxon>Streptomyces</taxon>
    </lineage>
</organism>
<dbReference type="Proteomes" id="UP001223072">
    <property type="component" value="Unassembled WGS sequence"/>
</dbReference>